<keyword evidence="3" id="KW-1185">Reference proteome</keyword>
<proteinExistence type="predicted"/>
<dbReference type="PANTHER" id="PTHR15629">
    <property type="entry name" value="SH3YL1 PROTEIN"/>
    <property type="match status" value="1"/>
</dbReference>
<evidence type="ECO:0000313" key="2">
    <source>
        <dbReference type="EMBL" id="ABC28453.1"/>
    </source>
</evidence>
<dbReference type="EMBL" id="CP000155">
    <property type="protein sequence ID" value="ABC28453.1"/>
    <property type="molecule type" value="Genomic_DNA"/>
</dbReference>
<feature type="domain" description="Ysc84 actin-binding" evidence="1">
    <location>
        <begin position="100"/>
        <end position="183"/>
    </location>
</feature>
<dbReference type="PANTHER" id="PTHR15629:SF2">
    <property type="entry name" value="SH3 DOMAIN-CONTAINING YSC84-LIKE PROTEIN 1"/>
    <property type="match status" value="1"/>
</dbReference>
<dbReference type="Proteomes" id="UP000000238">
    <property type="component" value="Chromosome"/>
</dbReference>
<dbReference type="HOGENOM" id="CLU_100983_0_0_6"/>
<evidence type="ECO:0000259" key="1">
    <source>
        <dbReference type="Pfam" id="PF04366"/>
    </source>
</evidence>
<gene>
    <name evidence="2" type="ordered locus">HCH_01596</name>
</gene>
<evidence type="ECO:0000313" key="3">
    <source>
        <dbReference type="Proteomes" id="UP000000238"/>
    </source>
</evidence>
<dbReference type="GO" id="GO:0035091">
    <property type="term" value="F:phosphatidylinositol binding"/>
    <property type="evidence" value="ECO:0007669"/>
    <property type="project" value="TreeGrafter"/>
</dbReference>
<dbReference type="CDD" id="cd11524">
    <property type="entry name" value="SYLF"/>
    <property type="match status" value="1"/>
</dbReference>
<dbReference type="AlphaFoldDB" id="Q2SLM1"/>
<accession>Q2SLM1</accession>
<sequence length="187" mass="19579">MTGSMHLMIKIQKLIYSLLLIIGVAFNASAASKVEIDAKVNAALKVFYNKVPSGQELAAKAQGVLVFPEILKAGFIVGGEYGDGALVKGGAIQSYYNIASASIGFQAGVQEKTVVMLFMTSDALNKFTRSEGWEVGVDGSVAIAEFGAGKSIDTNTIQEPIIAFVVSNKGLMAGVSLEGSKITPIVK</sequence>
<dbReference type="STRING" id="349521.HCH_01596"/>
<name>Q2SLM1_HAHCH</name>
<reference evidence="2 3" key="1">
    <citation type="journal article" date="2005" name="Nucleic Acids Res.">
        <title>Genomic blueprint of Hahella chejuensis, a marine microbe producing an algicidal agent.</title>
        <authorList>
            <person name="Jeong H."/>
            <person name="Yim J.H."/>
            <person name="Lee C."/>
            <person name="Choi S.-H."/>
            <person name="Park Y.K."/>
            <person name="Yoon S.H."/>
            <person name="Hur C.-G."/>
            <person name="Kang H.-Y."/>
            <person name="Kim D."/>
            <person name="Lee H.H."/>
            <person name="Park K.H."/>
            <person name="Park S.-H."/>
            <person name="Park H.-S."/>
            <person name="Lee H.K."/>
            <person name="Oh T.K."/>
            <person name="Kim J.F."/>
        </authorList>
    </citation>
    <scope>NUCLEOTIDE SEQUENCE [LARGE SCALE GENOMIC DNA]</scope>
    <source>
        <strain evidence="2 3">KCTC 2396</strain>
    </source>
</reference>
<dbReference type="eggNOG" id="COG2930">
    <property type="taxonomic scope" value="Bacteria"/>
</dbReference>
<organism evidence="2 3">
    <name type="scientific">Hahella chejuensis (strain KCTC 2396)</name>
    <dbReference type="NCBI Taxonomy" id="349521"/>
    <lineage>
        <taxon>Bacteria</taxon>
        <taxon>Pseudomonadati</taxon>
        <taxon>Pseudomonadota</taxon>
        <taxon>Gammaproteobacteria</taxon>
        <taxon>Oceanospirillales</taxon>
        <taxon>Hahellaceae</taxon>
        <taxon>Hahella</taxon>
    </lineage>
</organism>
<dbReference type="Pfam" id="PF04366">
    <property type="entry name" value="Ysc84"/>
    <property type="match status" value="1"/>
</dbReference>
<dbReference type="InterPro" id="IPR051702">
    <property type="entry name" value="SH3_domain_YSC84-like"/>
</dbReference>
<dbReference type="KEGG" id="hch:HCH_01596"/>
<protein>
    <submittedName>
        <fullName evidence="2">Uncharacterized conserved protein</fullName>
    </submittedName>
</protein>
<dbReference type="InterPro" id="IPR007461">
    <property type="entry name" value="Ysc84_actin-binding"/>
</dbReference>